<evidence type="ECO:0000256" key="4">
    <source>
        <dbReference type="ARBA" id="ARBA00022989"/>
    </source>
</evidence>
<feature type="transmembrane region" description="Helical" evidence="6">
    <location>
        <begin position="176"/>
        <end position="200"/>
    </location>
</feature>
<organism evidence="8 9">
    <name type="scientific">Salana multivorans</name>
    <dbReference type="NCBI Taxonomy" id="120377"/>
    <lineage>
        <taxon>Bacteria</taxon>
        <taxon>Bacillati</taxon>
        <taxon>Actinomycetota</taxon>
        <taxon>Actinomycetes</taxon>
        <taxon>Micrococcales</taxon>
        <taxon>Beutenbergiaceae</taxon>
        <taxon>Salana</taxon>
    </lineage>
</organism>
<feature type="transmembrane region" description="Helical" evidence="6">
    <location>
        <begin position="23"/>
        <end position="42"/>
    </location>
</feature>
<gene>
    <name evidence="8" type="ORF">EDD28_0773</name>
</gene>
<protein>
    <submittedName>
        <fullName evidence="8">Lysyl-tRNA synthetase class 2</fullName>
    </submittedName>
</protein>
<dbReference type="Proteomes" id="UP000275356">
    <property type="component" value="Unassembled WGS sequence"/>
</dbReference>
<evidence type="ECO:0000313" key="8">
    <source>
        <dbReference type="EMBL" id="ROR96196.1"/>
    </source>
</evidence>
<evidence type="ECO:0000256" key="6">
    <source>
        <dbReference type="SAM" id="Phobius"/>
    </source>
</evidence>
<evidence type="ECO:0000259" key="7">
    <source>
        <dbReference type="Pfam" id="PF09924"/>
    </source>
</evidence>
<dbReference type="PANTHER" id="PTHR34697">
    <property type="entry name" value="PHOSPHATIDYLGLYCEROL LYSYLTRANSFERASE"/>
    <property type="match status" value="1"/>
</dbReference>
<dbReference type="GO" id="GO:0016755">
    <property type="term" value="F:aminoacyltransferase activity"/>
    <property type="evidence" value="ECO:0007669"/>
    <property type="project" value="TreeGrafter"/>
</dbReference>
<keyword evidence="3 6" id="KW-0812">Transmembrane</keyword>
<sequence>MLLPPATTAVTDQRRRRLRVRLTASRVAVVLAVVTVVSAMQRHLWGHLGFMHELLPWLVVGSTRLSFLLVGIVLLGAARGLRNGHVLALWLAVVVLVLSAVLHVSPHASALVGLVPLAGAAWLVHERRAFTVHASRATIRRALVVTAIAAVTLVAVAAVVALLARDVGHTRVDERVVAVVRAVEAVLVVGFLGALGWTLLAPRHPARLGRADHVRERERARGVVAAYGGGTLDYFALRDDKDFFFAGSSVVSYSVRGGVCLVSPDPIGPEDERAEVWAEFVGYTQQFGWSLAVVAASQEWRPLYEASGLRSVYLGDEAVVDCSRFTLSGGARRSLRHAVSRVSRAGYTTTFHDPAHLEPELRDAVLAISEESRRGESERGFSMTLSRLLDPADTGLWMSITRNAEGRVDAFVQWVPARSWNGWSLDVMRRRLDVEGLPNGLVDFTIAETIAAVGDGKAPGVEPGEGVRGLGLNFAVMREVLEGESESRLDALVRPLLQRLSKGTQMETLATFNEKYGPIWVSRWVMLDAPEFVASQLLAVADAEGVTEIPVIGRFFDHAGQYARSGD</sequence>
<name>A0A3N2D8S7_9MICO</name>
<feature type="transmembrane region" description="Helical" evidence="6">
    <location>
        <begin position="84"/>
        <end position="102"/>
    </location>
</feature>
<keyword evidence="4 6" id="KW-1133">Transmembrane helix</keyword>
<dbReference type="AlphaFoldDB" id="A0A3N2D8S7"/>
<comment type="caution">
    <text evidence="8">The sequence shown here is derived from an EMBL/GenBank/DDBJ whole genome shotgun (WGS) entry which is preliminary data.</text>
</comment>
<keyword evidence="2" id="KW-1003">Cell membrane</keyword>
<dbReference type="EMBL" id="RKHQ01000001">
    <property type="protein sequence ID" value="ROR96196.1"/>
    <property type="molecule type" value="Genomic_DNA"/>
</dbReference>
<dbReference type="GO" id="GO:0004812">
    <property type="term" value="F:aminoacyl-tRNA ligase activity"/>
    <property type="evidence" value="ECO:0007669"/>
    <property type="project" value="UniProtKB-KW"/>
</dbReference>
<evidence type="ECO:0000256" key="5">
    <source>
        <dbReference type="ARBA" id="ARBA00023136"/>
    </source>
</evidence>
<dbReference type="Pfam" id="PF09924">
    <property type="entry name" value="LPG_synthase_C"/>
    <property type="match status" value="1"/>
</dbReference>
<keyword evidence="5 6" id="KW-0472">Membrane</keyword>
<proteinExistence type="predicted"/>
<feature type="domain" description="Phosphatidylglycerol lysyltransferase C-terminal" evidence="7">
    <location>
        <begin position="225"/>
        <end position="525"/>
    </location>
</feature>
<dbReference type="PANTHER" id="PTHR34697:SF2">
    <property type="entry name" value="PHOSPHATIDYLGLYCEROL LYSYLTRANSFERASE"/>
    <property type="match status" value="1"/>
</dbReference>
<reference evidence="8 9" key="1">
    <citation type="submission" date="2018-11" db="EMBL/GenBank/DDBJ databases">
        <title>Sequencing the genomes of 1000 actinobacteria strains.</title>
        <authorList>
            <person name="Klenk H.-P."/>
        </authorList>
    </citation>
    <scope>NUCLEOTIDE SEQUENCE [LARGE SCALE GENOMIC DNA]</scope>
    <source>
        <strain evidence="8 9">DSM 13521</strain>
    </source>
</reference>
<dbReference type="GO" id="GO:0055091">
    <property type="term" value="P:phospholipid homeostasis"/>
    <property type="evidence" value="ECO:0007669"/>
    <property type="project" value="TreeGrafter"/>
</dbReference>
<evidence type="ECO:0000256" key="3">
    <source>
        <dbReference type="ARBA" id="ARBA00022692"/>
    </source>
</evidence>
<evidence type="ECO:0000256" key="2">
    <source>
        <dbReference type="ARBA" id="ARBA00022475"/>
    </source>
</evidence>
<evidence type="ECO:0000256" key="1">
    <source>
        <dbReference type="ARBA" id="ARBA00004651"/>
    </source>
</evidence>
<comment type="subcellular location">
    <subcellularLocation>
        <location evidence="1">Cell membrane</location>
        <topology evidence="1">Multi-pass membrane protein</topology>
    </subcellularLocation>
</comment>
<keyword evidence="8" id="KW-0030">Aminoacyl-tRNA synthetase</keyword>
<dbReference type="InterPro" id="IPR024320">
    <property type="entry name" value="LPG_synthase_C"/>
</dbReference>
<dbReference type="GO" id="GO:0005886">
    <property type="term" value="C:plasma membrane"/>
    <property type="evidence" value="ECO:0007669"/>
    <property type="project" value="UniProtKB-SubCell"/>
</dbReference>
<keyword evidence="9" id="KW-1185">Reference proteome</keyword>
<dbReference type="InterPro" id="IPR051211">
    <property type="entry name" value="PG_lysyltransferase"/>
</dbReference>
<evidence type="ECO:0000313" key="9">
    <source>
        <dbReference type="Proteomes" id="UP000275356"/>
    </source>
</evidence>
<keyword evidence="8" id="KW-0436">Ligase</keyword>
<feature type="transmembrane region" description="Helical" evidence="6">
    <location>
        <begin position="54"/>
        <end position="77"/>
    </location>
</feature>
<accession>A0A3N2D8S7</accession>
<feature type="transmembrane region" description="Helical" evidence="6">
    <location>
        <begin position="144"/>
        <end position="164"/>
    </location>
</feature>